<gene>
    <name evidence="1" type="ORF">CPT_Pokken_030</name>
</gene>
<organism evidence="1 2">
    <name type="scientific">Stenotrophomonas phage Pokken</name>
    <dbReference type="NCBI Taxonomy" id="2596674"/>
    <lineage>
        <taxon>Viruses</taxon>
        <taxon>Duplodnaviria</taxon>
        <taxon>Heunggongvirae</taxon>
        <taxon>Uroviricota</taxon>
        <taxon>Caudoviricetes</taxon>
        <taxon>Schitoviridae</taxon>
        <taxon>Pokkenvirus</taxon>
        <taxon>Pokkenvirus pokken</taxon>
    </lineage>
</organism>
<reference evidence="2" key="1">
    <citation type="submission" date="2019-06" db="EMBL/GenBank/DDBJ databases">
        <title>The complete genome of Stenotrophomonas phage Pokken.</title>
        <authorList>
            <person name="Hayden A."/>
            <person name="Martinez N."/>
            <person name="Moreland R."/>
            <person name="Liu M."/>
            <person name="Gonzalez C.F."/>
            <person name="Ramsey J."/>
        </authorList>
    </citation>
    <scope>NUCLEOTIDE SEQUENCE [LARGE SCALE GENOMIC DNA]</scope>
</reference>
<name>A0A5B9NEN4_9CAUD</name>
<sequence>MSKVIYLDGTETLVLTREMVLGRRDNRHCPLRDWEITVMMMIAHAARFPGAAIIGEYNPNESPHRGQMVELVTGLMRTRMIFMREGQYLFRVYDTEMVLRFYDRGGPNDNELIRIDLGWNSFP</sequence>
<protein>
    <submittedName>
        <fullName evidence="1">Uncharacterized protein</fullName>
    </submittedName>
</protein>
<evidence type="ECO:0000313" key="1">
    <source>
        <dbReference type="EMBL" id="QEG09253.1"/>
    </source>
</evidence>
<accession>A0A5B9NEN4</accession>
<keyword evidence="2" id="KW-1185">Reference proteome</keyword>
<dbReference type="EMBL" id="MN062186">
    <property type="protein sequence ID" value="QEG09253.1"/>
    <property type="molecule type" value="Genomic_DNA"/>
</dbReference>
<dbReference type="Proteomes" id="UP000324257">
    <property type="component" value="Segment"/>
</dbReference>
<proteinExistence type="predicted"/>
<evidence type="ECO:0000313" key="2">
    <source>
        <dbReference type="Proteomes" id="UP000324257"/>
    </source>
</evidence>